<dbReference type="SUPFAM" id="SSF55781">
    <property type="entry name" value="GAF domain-like"/>
    <property type="match status" value="1"/>
</dbReference>
<keyword evidence="3" id="KW-1185">Reference proteome</keyword>
<evidence type="ECO:0000259" key="1">
    <source>
        <dbReference type="PROSITE" id="PS51078"/>
    </source>
</evidence>
<dbReference type="Pfam" id="PF01614">
    <property type="entry name" value="IclR_C"/>
    <property type="match status" value="1"/>
</dbReference>
<feature type="domain" description="IclR-ED" evidence="1">
    <location>
        <begin position="1"/>
        <end position="94"/>
    </location>
</feature>
<dbReference type="Proteomes" id="UP000279446">
    <property type="component" value="Unassembled WGS sequence"/>
</dbReference>
<dbReference type="OrthoDB" id="9778379at2"/>
<dbReference type="Gene3D" id="3.30.450.40">
    <property type="match status" value="1"/>
</dbReference>
<dbReference type="EMBL" id="RZNY01000030">
    <property type="protein sequence ID" value="RUT41459.1"/>
    <property type="molecule type" value="Genomic_DNA"/>
</dbReference>
<dbReference type="AlphaFoldDB" id="A0A3S1K154"/>
<name>A0A3S1K154_9BACL</name>
<sequence length="94" mass="10730">MIGLSRSGKYQTDFGERFDALHSKNRHRTGHFTKALAYIRENGFCYCESEYMEDIVSCAAPIKDYSKGVVATLTLVVPVQRLQHQPLLHIQKKS</sequence>
<dbReference type="InterPro" id="IPR029016">
    <property type="entry name" value="GAF-like_dom_sf"/>
</dbReference>
<evidence type="ECO:0000313" key="2">
    <source>
        <dbReference type="EMBL" id="RUT41459.1"/>
    </source>
</evidence>
<evidence type="ECO:0000313" key="3">
    <source>
        <dbReference type="Proteomes" id="UP000279446"/>
    </source>
</evidence>
<dbReference type="PROSITE" id="PS51078">
    <property type="entry name" value="ICLR_ED"/>
    <property type="match status" value="1"/>
</dbReference>
<protein>
    <recommendedName>
        <fullName evidence="1">IclR-ED domain-containing protein</fullName>
    </recommendedName>
</protein>
<organism evidence="2 3">
    <name type="scientific">Paenibacillus anaericanus</name>
    <dbReference type="NCBI Taxonomy" id="170367"/>
    <lineage>
        <taxon>Bacteria</taxon>
        <taxon>Bacillati</taxon>
        <taxon>Bacillota</taxon>
        <taxon>Bacilli</taxon>
        <taxon>Bacillales</taxon>
        <taxon>Paenibacillaceae</taxon>
        <taxon>Paenibacillus</taxon>
    </lineage>
</organism>
<gene>
    <name evidence="2" type="ORF">EJP82_23645</name>
</gene>
<reference evidence="2 3" key="1">
    <citation type="submission" date="2018-12" db="EMBL/GenBank/DDBJ databases">
        <authorList>
            <person name="Sun L."/>
            <person name="Chen Z."/>
        </authorList>
    </citation>
    <scope>NUCLEOTIDE SEQUENCE [LARGE SCALE GENOMIC DNA]</scope>
    <source>
        <strain evidence="2 3">DSM 15890</strain>
    </source>
</reference>
<comment type="caution">
    <text evidence="2">The sequence shown here is derived from an EMBL/GenBank/DDBJ whole genome shotgun (WGS) entry which is preliminary data.</text>
</comment>
<accession>A0A3S1K154</accession>
<proteinExistence type="predicted"/>
<dbReference type="InterPro" id="IPR014757">
    <property type="entry name" value="Tscrpt_reg_IclR_C"/>
</dbReference>